<reference evidence="1" key="2">
    <citation type="submission" date="2016-05" db="EMBL/GenBank/DDBJ databases">
        <title>Comparative analysis highlights variable genome content of wheat rusts and divergence of the mating loci.</title>
        <authorList>
            <person name="Cuomo C.A."/>
            <person name="Bakkeren G."/>
            <person name="Szabo L."/>
            <person name="Khalil H."/>
            <person name="Joly D."/>
            <person name="Goldberg J."/>
            <person name="Young S."/>
            <person name="Zeng Q."/>
            <person name="Fellers J."/>
        </authorList>
    </citation>
    <scope>NUCLEOTIDE SEQUENCE [LARGE SCALE GENOMIC DNA]</scope>
    <source>
        <strain evidence="1">1-1 BBBD Race 1</strain>
    </source>
</reference>
<evidence type="ECO:0000313" key="2">
    <source>
        <dbReference type="EnsemblFungi" id="PTTG_26999-t43_1-p1"/>
    </source>
</evidence>
<reference evidence="2 3" key="3">
    <citation type="journal article" date="2017" name="G3 (Bethesda)">
        <title>Comparative analysis highlights variable genome content of wheat rusts and divergence of the mating loci.</title>
        <authorList>
            <person name="Cuomo C.A."/>
            <person name="Bakkeren G."/>
            <person name="Khalil H.B."/>
            <person name="Panwar V."/>
            <person name="Joly D."/>
            <person name="Linning R."/>
            <person name="Sakthikumar S."/>
            <person name="Song X."/>
            <person name="Adiconis X."/>
            <person name="Fan L."/>
            <person name="Goldberg J.M."/>
            <person name="Levin J.Z."/>
            <person name="Young S."/>
            <person name="Zeng Q."/>
            <person name="Anikster Y."/>
            <person name="Bruce M."/>
            <person name="Wang M."/>
            <person name="Yin C."/>
            <person name="McCallum B."/>
            <person name="Szabo L.J."/>
            <person name="Hulbert S."/>
            <person name="Chen X."/>
            <person name="Fellers J.P."/>
        </authorList>
    </citation>
    <scope>NUCLEOTIDE SEQUENCE</scope>
    <source>
        <strain evidence="3">Isolate 1-1 / race 1 (BBBD)</strain>
        <strain evidence="2">isolate 1-1 / race 1 (BBBD)</strain>
    </source>
</reference>
<gene>
    <name evidence="1" type="ORF">PTTG_26999</name>
</gene>
<sequence>MVESPGSPSSSRLEHQRLYWHYGDLVTYGFKSLRSKYQTKTAELTDKTYIEHTLSDQITSLSLALDLFGLQNEPKTKLIRVLQIQAELDYSLDQIMHLIVILCPEPTSLPNRSNDHYLKAFKTYRLERLKMNFEERLTRRMCDLFEAADELIEQMELSSAPPCISSWGISSHAKRLQGFVGQVSDAIKMMTDCFRASELAIVQHFWRSDRLSIESHLQSLIENLNTPTDSTTVEDQSPRPAKFAGEPLIQLARLAIPIFKLSRIFFAKLSKRGLAQERLPISTEISSDQIDTLARSASHVAKDVYKILTHLQLVNRGNMDVTHEAFNTIAQSLKARFESVLFLNVPKIVEGNP</sequence>
<name>A0A180GNV3_PUCT1</name>
<evidence type="ECO:0000313" key="1">
    <source>
        <dbReference type="EMBL" id="OAV94355.1"/>
    </source>
</evidence>
<dbReference type="PANTHER" id="PTHR33069">
    <property type="entry name" value="CHROMOSOME 7, WHOLE GENOME SHOTGUN SEQUENCE-RELATED"/>
    <property type="match status" value="1"/>
</dbReference>
<dbReference type="Proteomes" id="UP000005240">
    <property type="component" value="Unassembled WGS sequence"/>
</dbReference>
<dbReference type="EMBL" id="ADAS02000040">
    <property type="protein sequence ID" value="OAV94355.1"/>
    <property type="molecule type" value="Genomic_DNA"/>
</dbReference>
<proteinExistence type="predicted"/>
<dbReference type="VEuPathDB" id="FungiDB:PTTG_26999"/>
<protein>
    <submittedName>
        <fullName evidence="1 2">Uncharacterized protein</fullName>
    </submittedName>
</protein>
<keyword evidence="3" id="KW-1185">Reference proteome</keyword>
<reference evidence="2" key="4">
    <citation type="submission" date="2025-05" db="UniProtKB">
        <authorList>
            <consortium name="EnsemblFungi"/>
        </authorList>
    </citation>
    <scope>IDENTIFICATION</scope>
    <source>
        <strain evidence="2">isolate 1-1 / race 1 (BBBD)</strain>
    </source>
</reference>
<dbReference type="AlphaFoldDB" id="A0A180GNV3"/>
<organism evidence="1">
    <name type="scientific">Puccinia triticina (isolate 1-1 / race 1 (BBBD))</name>
    <name type="common">Brown leaf rust fungus</name>
    <dbReference type="NCBI Taxonomy" id="630390"/>
    <lineage>
        <taxon>Eukaryota</taxon>
        <taxon>Fungi</taxon>
        <taxon>Dikarya</taxon>
        <taxon>Basidiomycota</taxon>
        <taxon>Pucciniomycotina</taxon>
        <taxon>Pucciniomycetes</taxon>
        <taxon>Pucciniales</taxon>
        <taxon>Pucciniaceae</taxon>
        <taxon>Puccinia</taxon>
    </lineage>
</organism>
<evidence type="ECO:0000313" key="3">
    <source>
        <dbReference type="Proteomes" id="UP000005240"/>
    </source>
</evidence>
<reference evidence="1" key="1">
    <citation type="submission" date="2009-11" db="EMBL/GenBank/DDBJ databases">
        <authorList>
            <consortium name="The Broad Institute Genome Sequencing Platform"/>
            <person name="Ward D."/>
            <person name="Feldgarden M."/>
            <person name="Earl A."/>
            <person name="Young S.K."/>
            <person name="Zeng Q."/>
            <person name="Koehrsen M."/>
            <person name="Alvarado L."/>
            <person name="Berlin A."/>
            <person name="Bochicchio J."/>
            <person name="Borenstein D."/>
            <person name="Chapman S.B."/>
            <person name="Chen Z."/>
            <person name="Engels R."/>
            <person name="Freedman E."/>
            <person name="Gellesch M."/>
            <person name="Goldberg J."/>
            <person name="Griggs A."/>
            <person name="Gujja S."/>
            <person name="Heilman E."/>
            <person name="Heiman D."/>
            <person name="Hepburn T."/>
            <person name="Howarth C."/>
            <person name="Jen D."/>
            <person name="Larson L."/>
            <person name="Lewis B."/>
            <person name="Mehta T."/>
            <person name="Park D."/>
            <person name="Pearson M."/>
            <person name="Roberts A."/>
            <person name="Saif S."/>
            <person name="Shea T."/>
            <person name="Shenoy N."/>
            <person name="Sisk P."/>
            <person name="Stolte C."/>
            <person name="Sykes S."/>
            <person name="Thomson T."/>
            <person name="Walk T."/>
            <person name="White J."/>
            <person name="Yandava C."/>
            <person name="Izard J."/>
            <person name="Baranova O.V."/>
            <person name="Blanton J.M."/>
            <person name="Tanner A.C."/>
            <person name="Dewhirst F.E."/>
            <person name="Haas B."/>
            <person name="Nusbaum C."/>
            <person name="Birren B."/>
        </authorList>
    </citation>
    <scope>NUCLEOTIDE SEQUENCE [LARGE SCALE GENOMIC DNA]</scope>
    <source>
        <strain evidence="1">1-1 BBBD Race 1</strain>
    </source>
</reference>
<accession>A0A180GNV3</accession>
<dbReference type="EnsemblFungi" id="PTTG_26999-t43_1">
    <property type="protein sequence ID" value="PTTG_26999-t43_1-p1"/>
    <property type="gene ID" value="PTTG_26999"/>
</dbReference>
<dbReference type="PANTHER" id="PTHR33069:SF3">
    <property type="entry name" value="DYNEIN HEAVY CHAIN TAIL DOMAIN-CONTAINING PROTEIN"/>
    <property type="match status" value="1"/>
</dbReference>